<proteinExistence type="predicted"/>
<reference evidence="1" key="2">
    <citation type="journal article" date="2015" name="Data Brief">
        <title>Shoot transcriptome of the giant reed, Arundo donax.</title>
        <authorList>
            <person name="Barrero R.A."/>
            <person name="Guerrero F.D."/>
            <person name="Moolhuijzen P."/>
            <person name="Goolsby J.A."/>
            <person name="Tidwell J."/>
            <person name="Bellgard S.E."/>
            <person name="Bellgard M.I."/>
        </authorList>
    </citation>
    <scope>NUCLEOTIDE SEQUENCE</scope>
    <source>
        <tissue evidence="1">Shoot tissue taken approximately 20 cm above the soil surface</tissue>
    </source>
</reference>
<sequence length="35" mass="3957">MLYEAFASYASGSVSFTSPWLSRHHLRIEACPRVS</sequence>
<evidence type="ECO:0000313" key="1">
    <source>
        <dbReference type="EMBL" id="JAE16081.1"/>
    </source>
</evidence>
<organism evidence="1">
    <name type="scientific">Arundo donax</name>
    <name type="common">Giant reed</name>
    <name type="synonym">Donax arundinaceus</name>
    <dbReference type="NCBI Taxonomy" id="35708"/>
    <lineage>
        <taxon>Eukaryota</taxon>
        <taxon>Viridiplantae</taxon>
        <taxon>Streptophyta</taxon>
        <taxon>Embryophyta</taxon>
        <taxon>Tracheophyta</taxon>
        <taxon>Spermatophyta</taxon>
        <taxon>Magnoliopsida</taxon>
        <taxon>Liliopsida</taxon>
        <taxon>Poales</taxon>
        <taxon>Poaceae</taxon>
        <taxon>PACMAD clade</taxon>
        <taxon>Arundinoideae</taxon>
        <taxon>Arundineae</taxon>
        <taxon>Arundo</taxon>
    </lineage>
</organism>
<name>A0A0A9G0L2_ARUDO</name>
<dbReference type="AlphaFoldDB" id="A0A0A9G0L2"/>
<accession>A0A0A9G0L2</accession>
<dbReference type="EMBL" id="GBRH01181815">
    <property type="protein sequence ID" value="JAE16081.1"/>
    <property type="molecule type" value="Transcribed_RNA"/>
</dbReference>
<reference evidence="1" key="1">
    <citation type="submission" date="2014-09" db="EMBL/GenBank/DDBJ databases">
        <authorList>
            <person name="Magalhaes I.L.F."/>
            <person name="Oliveira U."/>
            <person name="Santos F.R."/>
            <person name="Vidigal T.H.D.A."/>
            <person name="Brescovit A.D."/>
            <person name="Santos A.J."/>
        </authorList>
    </citation>
    <scope>NUCLEOTIDE SEQUENCE</scope>
    <source>
        <tissue evidence="1">Shoot tissue taken approximately 20 cm above the soil surface</tissue>
    </source>
</reference>
<protein>
    <submittedName>
        <fullName evidence="1">Uncharacterized protein</fullName>
    </submittedName>
</protein>